<dbReference type="InterPro" id="IPR009061">
    <property type="entry name" value="DNA-bd_dom_put_sf"/>
</dbReference>
<dbReference type="InterPro" id="IPR000551">
    <property type="entry name" value="MerR-type_HTH_dom"/>
</dbReference>
<dbReference type="Gene3D" id="1.10.1660.10">
    <property type="match status" value="1"/>
</dbReference>
<sequence>MDTIEPDPHRTHSMEVVVKLTGSSRRKIVFYCRQGVIRPARDSGEDWLFDEEAVARLRHIETLRQQHRMNWAAIRTIVSLLDQVEALREELRFRR</sequence>
<dbReference type="SMART" id="SM00422">
    <property type="entry name" value="HTH_MERR"/>
    <property type="match status" value="1"/>
</dbReference>
<evidence type="ECO:0000259" key="1">
    <source>
        <dbReference type="SMART" id="SM00422"/>
    </source>
</evidence>
<proteinExistence type="predicted"/>
<evidence type="ECO:0000313" key="3">
    <source>
        <dbReference type="Proteomes" id="UP001374893"/>
    </source>
</evidence>
<reference evidence="2 3" key="1">
    <citation type="submission" date="2021-06" db="EMBL/GenBank/DDBJ databases">
        <title>Complete genome of Haloferula helveola possessing various polysaccharide degrading enzymes.</title>
        <authorList>
            <person name="Takami H."/>
            <person name="Huang C."/>
            <person name="Hamasaki K."/>
        </authorList>
    </citation>
    <scope>NUCLEOTIDE SEQUENCE [LARGE SCALE GENOMIC DNA]</scope>
    <source>
        <strain evidence="2 3">CN-1</strain>
    </source>
</reference>
<gene>
    <name evidence="2" type="ORF">HAHE_18460</name>
</gene>
<dbReference type="EMBL" id="AP024702">
    <property type="protein sequence ID" value="BCX47938.1"/>
    <property type="molecule type" value="Genomic_DNA"/>
</dbReference>
<dbReference type="SUPFAM" id="SSF46955">
    <property type="entry name" value="Putative DNA-binding domain"/>
    <property type="match status" value="1"/>
</dbReference>
<evidence type="ECO:0000313" key="2">
    <source>
        <dbReference type="EMBL" id="BCX47938.1"/>
    </source>
</evidence>
<dbReference type="CDD" id="cd00592">
    <property type="entry name" value="HTH_MerR-like"/>
    <property type="match status" value="1"/>
</dbReference>
<feature type="domain" description="HTH merR-type" evidence="1">
    <location>
        <begin position="12"/>
        <end position="81"/>
    </location>
</feature>
<organism evidence="2 3">
    <name type="scientific">Haloferula helveola</name>
    <dbReference type="NCBI Taxonomy" id="490095"/>
    <lineage>
        <taxon>Bacteria</taxon>
        <taxon>Pseudomonadati</taxon>
        <taxon>Verrucomicrobiota</taxon>
        <taxon>Verrucomicrobiia</taxon>
        <taxon>Verrucomicrobiales</taxon>
        <taxon>Verrucomicrobiaceae</taxon>
        <taxon>Haloferula</taxon>
    </lineage>
</organism>
<protein>
    <submittedName>
        <fullName evidence="2">Transcriptional regulator</fullName>
    </submittedName>
</protein>
<dbReference type="Pfam" id="PF13411">
    <property type="entry name" value="MerR_1"/>
    <property type="match status" value="1"/>
</dbReference>
<keyword evidence="3" id="KW-1185">Reference proteome</keyword>
<name>A0ABM7RF82_9BACT</name>
<dbReference type="RefSeq" id="WP_338690421.1">
    <property type="nucleotide sequence ID" value="NZ_AP024702.1"/>
</dbReference>
<accession>A0ABM7RF82</accession>
<dbReference type="Proteomes" id="UP001374893">
    <property type="component" value="Chromosome"/>
</dbReference>